<evidence type="ECO:0000313" key="2">
    <source>
        <dbReference type="Proteomes" id="UP000694856"/>
    </source>
</evidence>
<sequence>MVQAVSQGKASATPAPTSQTPSPEAGRQPRMCFWMLDWARPGSPSLVSLSSSVGWSHEMLCSLLFSLLSPGLEEHRPPRHRTLALLDSHLLPKVEPGVARNKRTSLSRYIHHRVDTGAQRRTHMAKVAQLGLFRCRLL</sequence>
<feature type="region of interest" description="Disordered" evidence="1">
    <location>
        <begin position="1"/>
        <end position="27"/>
    </location>
</feature>
<organism evidence="2 3">
    <name type="scientific">Camelus ferus</name>
    <name type="common">Wild bactrian camel</name>
    <name type="synonym">Camelus bactrianus ferus</name>
    <dbReference type="NCBI Taxonomy" id="419612"/>
    <lineage>
        <taxon>Eukaryota</taxon>
        <taxon>Metazoa</taxon>
        <taxon>Chordata</taxon>
        <taxon>Craniata</taxon>
        <taxon>Vertebrata</taxon>
        <taxon>Euteleostomi</taxon>
        <taxon>Mammalia</taxon>
        <taxon>Eutheria</taxon>
        <taxon>Laurasiatheria</taxon>
        <taxon>Artiodactyla</taxon>
        <taxon>Tylopoda</taxon>
        <taxon>Camelidae</taxon>
        <taxon>Camelus</taxon>
    </lineage>
</organism>
<accession>A0A8B8TQI9</accession>
<dbReference type="RefSeq" id="XP_032344532.1">
    <property type="nucleotide sequence ID" value="XM_032488641.1"/>
</dbReference>
<dbReference type="AlphaFoldDB" id="A0A8B8TQI9"/>
<dbReference type="Proteomes" id="UP000694856">
    <property type="component" value="Chromosome 10"/>
</dbReference>
<gene>
    <name evidence="3" type="primary">LOC116666370</name>
</gene>
<reference evidence="3" key="1">
    <citation type="submission" date="2025-08" db="UniProtKB">
        <authorList>
            <consortium name="RefSeq"/>
        </authorList>
    </citation>
    <scope>IDENTIFICATION</scope>
    <source>
        <tissue evidence="3">Ear skin</tissue>
    </source>
</reference>
<dbReference type="KEGG" id="cfr:116666370"/>
<proteinExistence type="predicted"/>
<keyword evidence="2" id="KW-1185">Reference proteome</keyword>
<evidence type="ECO:0000256" key="1">
    <source>
        <dbReference type="SAM" id="MobiDB-lite"/>
    </source>
</evidence>
<dbReference type="GeneID" id="116666370"/>
<protein>
    <submittedName>
        <fullName evidence="3">Uncharacterized protein LOC116666370</fullName>
    </submittedName>
</protein>
<name>A0A8B8TQI9_CAMFR</name>
<feature type="compositionally biased region" description="Low complexity" evidence="1">
    <location>
        <begin position="10"/>
        <end position="23"/>
    </location>
</feature>
<evidence type="ECO:0000313" key="3">
    <source>
        <dbReference type="RefSeq" id="XP_032344532.1"/>
    </source>
</evidence>